<evidence type="ECO:0000256" key="5">
    <source>
        <dbReference type="ARBA" id="ARBA00023049"/>
    </source>
</evidence>
<keyword evidence="3 6" id="KW-0378">Hydrolase</keyword>
<proteinExistence type="inferred from homology"/>
<dbReference type="Pfam" id="PF01435">
    <property type="entry name" value="Peptidase_M48"/>
    <property type="match status" value="1"/>
</dbReference>
<feature type="domain" description="Peptidase M48" evidence="8">
    <location>
        <begin position="73"/>
        <end position="279"/>
    </location>
</feature>
<sequence>MLTLLLHFHLRLTTLGIILLATPMKLYLHFILEENHGFNNKNIFSSTTSFILSFLSTCLPWIGFFYDNRTRLKEGPLRSRLEALATRCEFPPYSVLVREKSHRTYHSNAFCLSILCFNRIYIDDTLIKGYVSYSFEGGDEKGLNDEEVEAVLAHEIGHSRLMHFEKNLAIHLSIQFAVGCLFQYLKRYTDGTAAGSLIMEISKLLAIIIVNGYLGQVLHRFFVYQADAYATELGYGEQLKKGLMKLNKDNLTLPFADSLYSALHNSRPTTFHRLAAIDDLMAKMN</sequence>
<keyword evidence="7" id="KW-0812">Transmembrane</keyword>
<feature type="transmembrane region" description="Helical" evidence="7">
    <location>
        <begin position="12"/>
        <end position="31"/>
    </location>
</feature>
<dbReference type="Proteomes" id="UP001642540">
    <property type="component" value="Unassembled WGS sequence"/>
</dbReference>
<protein>
    <recommendedName>
        <fullName evidence="8">Peptidase M48 domain-containing protein</fullName>
    </recommendedName>
</protein>
<keyword evidence="7" id="KW-0472">Membrane</keyword>
<accession>A0ABP1RTR4</accession>
<evidence type="ECO:0000256" key="3">
    <source>
        <dbReference type="ARBA" id="ARBA00022801"/>
    </source>
</evidence>
<feature type="transmembrane region" description="Helical" evidence="7">
    <location>
        <begin position="43"/>
        <end position="66"/>
    </location>
</feature>
<dbReference type="InterPro" id="IPR001915">
    <property type="entry name" value="Peptidase_M48"/>
</dbReference>
<evidence type="ECO:0000256" key="4">
    <source>
        <dbReference type="ARBA" id="ARBA00022833"/>
    </source>
</evidence>
<keyword evidence="2" id="KW-0479">Metal-binding</keyword>
<gene>
    <name evidence="9" type="ORF">ODALV1_LOCUS25920</name>
</gene>
<evidence type="ECO:0000313" key="9">
    <source>
        <dbReference type="EMBL" id="CAL8135293.1"/>
    </source>
</evidence>
<reference evidence="9 10" key="1">
    <citation type="submission" date="2024-08" db="EMBL/GenBank/DDBJ databases">
        <authorList>
            <person name="Cucini C."/>
            <person name="Frati F."/>
        </authorList>
    </citation>
    <scope>NUCLEOTIDE SEQUENCE [LARGE SCALE GENOMIC DNA]</scope>
</reference>
<keyword evidence="7" id="KW-1133">Transmembrane helix</keyword>
<organism evidence="9 10">
    <name type="scientific">Orchesella dallaii</name>
    <dbReference type="NCBI Taxonomy" id="48710"/>
    <lineage>
        <taxon>Eukaryota</taxon>
        <taxon>Metazoa</taxon>
        <taxon>Ecdysozoa</taxon>
        <taxon>Arthropoda</taxon>
        <taxon>Hexapoda</taxon>
        <taxon>Collembola</taxon>
        <taxon>Entomobryomorpha</taxon>
        <taxon>Entomobryoidea</taxon>
        <taxon>Orchesellidae</taxon>
        <taxon>Orchesellinae</taxon>
        <taxon>Orchesella</taxon>
    </lineage>
</organism>
<keyword evidence="1 6" id="KW-0645">Protease</keyword>
<evidence type="ECO:0000313" key="10">
    <source>
        <dbReference type="Proteomes" id="UP001642540"/>
    </source>
</evidence>
<dbReference type="Gene3D" id="3.30.2010.10">
    <property type="entry name" value="Metalloproteases ('zincins'), catalytic domain"/>
    <property type="match status" value="1"/>
</dbReference>
<evidence type="ECO:0000256" key="1">
    <source>
        <dbReference type="ARBA" id="ARBA00022670"/>
    </source>
</evidence>
<evidence type="ECO:0000259" key="8">
    <source>
        <dbReference type="Pfam" id="PF01435"/>
    </source>
</evidence>
<comment type="caution">
    <text evidence="9">The sequence shown here is derived from an EMBL/GenBank/DDBJ whole genome shotgun (WGS) entry which is preliminary data.</text>
</comment>
<comment type="similarity">
    <text evidence="6">Belongs to the peptidase M48 family.</text>
</comment>
<keyword evidence="5 6" id="KW-0482">Metalloprotease</keyword>
<comment type="cofactor">
    <cofactor evidence="6">
        <name>Zn(2+)</name>
        <dbReference type="ChEBI" id="CHEBI:29105"/>
    </cofactor>
    <text evidence="6">Binds 1 zinc ion per subunit.</text>
</comment>
<dbReference type="PANTHER" id="PTHR10120">
    <property type="entry name" value="CAAX PRENYL PROTEASE 1"/>
    <property type="match status" value="1"/>
</dbReference>
<dbReference type="EMBL" id="CAXLJM020000107">
    <property type="protein sequence ID" value="CAL8135293.1"/>
    <property type="molecule type" value="Genomic_DNA"/>
</dbReference>
<name>A0ABP1RTR4_9HEXA</name>
<evidence type="ECO:0000256" key="7">
    <source>
        <dbReference type="SAM" id="Phobius"/>
    </source>
</evidence>
<evidence type="ECO:0000256" key="2">
    <source>
        <dbReference type="ARBA" id="ARBA00022723"/>
    </source>
</evidence>
<evidence type="ECO:0000256" key="6">
    <source>
        <dbReference type="RuleBase" id="RU003983"/>
    </source>
</evidence>
<keyword evidence="4 6" id="KW-0862">Zinc</keyword>
<keyword evidence="10" id="KW-1185">Reference proteome</keyword>